<dbReference type="RefSeq" id="WP_201310515.1">
    <property type="nucleotide sequence ID" value="NZ_BLYI01000027.1"/>
</dbReference>
<evidence type="ECO:0000313" key="2">
    <source>
        <dbReference type="Proteomes" id="UP000613208"/>
    </source>
</evidence>
<dbReference type="EMBL" id="BLYI01000027">
    <property type="protein sequence ID" value="GFO84798.1"/>
    <property type="molecule type" value="Genomic_DNA"/>
</dbReference>
<proteinExistence type="predicted"/>
<protein>
    <recommendedName>
        <fullName evidence="3">DUF1292 domain-containing protein</fullName>
    </recommendedName>
</protein>
<dbReference type="AlphaFoldDB" id="A0A916QA19"/>
<organism evidence="1 2">
    <name type="scientific">Anaerostipes butyraticus</name>
    <dbReference type="NCBI Taxonomy" id="645466"/>
    <lineage>
        <taxon>Bacteria</taxon>
        <taxon>Bacillati</taxon>
        <taxon>Bacillota</taxon>
        <taxon>Clostridia</taxon>
        <taxon>Lachnospirales</taxon>
        <taxon>Lachnospiraceae</taxon>
        <taxon>Anaerostipes</taxon>
    </lineage>
</organism>
<comment type="caution">
    <text evidence="1">The sequence shown here is derived from an EMBL/GenBank/DDBJ whole genome shotgun (WGS) entry which is preliminary data.</text>
</comment>
<evidence type="ECO:0000313" key="1">
    <source>
        <dbReference type="EMBL" id="GFO84798.1"/>
    </source>
</evidence>
<keyword evidence="2" id="KW-1185">Reference proteome</keyword>
<dbReference type="Proteomes" id="UP000613208">
    <property type="component" value="Unassembled WGS sequence"/>
</dbReference>
<accession>A0A916QA19</accession>
<reference evidence="1" key="1">
    <citation type="submission" date="2020-06" db="EMBL/GenBank/DDBJ databases">
        <title>Characterization of fructooligosaccharide metabolism and fructooligosaccharide-degrading enzymes in human commensal butyrate producers.</title>
        <authorList>
            <person name="Tanno H."/>
            <person name="Fujii T."/>
            <person name="Hirano K."/>
            <person name="Maeno S."/>
            <person name="Tonozuka T."/>
            <person name="Sakamoto M."/>
            <person name="Ohkuma M."/>
            <person name="Tochio T."/>
            <person name="Endo A."/>
        </authorList>
    </citation>
    <scope>NUCLEOTIDE SEQUENCE</scope>
    <source>
        <strain evidence="1">JCM 17466</strain>
    </source>
</reference>
<evidence type="ECO:0008006" key="3">
    <source>
        <dbReference type="Google" id="ProtNLM"/>
    </source>
</evidence>
<dbReference type="InterPro" id="IPR009711">
    <property type="entry name" value="UPF0473"/>
</dbReference>
<sequence>MGKNDNKILLLDDEGQEIELYVLEQTTLAGKNYLLTADSLEDDGVVMIMKEVELEDDMVSYEFVEDEEELKIISGIFNELTDEFEVRL</sequence>
<gene>
    <name evidence="1" type="ORF">ANBU17_11450</name>
</gene>
<name>A0A916QA19_9FIRM</name>
<dbReference type="Pfam" id="PF06949">
    <property type="entry name" value="DUF1292"/>
    <property type="match status" value="1"/>
</dbReference>